<reference evidence="1 2" key="1">
    <citation type="submission" date="2018-07" db="EMBL/GenBank/DDBJ databases">
        <title>Oceanihabitans testaceum sp. nov., isolated from marine sediment.</title>
        <authorList>
            <person name="Li C.-M."/>
        </authorList>
    </citation>
    <scope>NUCLEOTIDE SEQUENCE [LARGE SCALE GENOMIC DNA]</scope>
    <source>
        <strain evidence="1 2">S9-10</strain>
    </source>
</reference>
<comment type="caution">
    <text evidence="1">The sequence shown here is derived from an EMBL/GenBank/DDBJ whole genome shotgun (WGS) entry which is preliminary data.</text>
</comment>
<proteinExistence type="predicted"/>
<organism evidence="1 2">
    <name type="scientific">Oceanihabitans sediminis</name>
    <dbReference type="NCBI Taxonomy" id="1812012"/>
    <lineage>
        <taxon>Bacteria</taxon>
        <taxon>Pseudomonadati</taxon>
        <taxon>Bacteroidota</taxon>
        <taxon>Flavobacteriia</taxon>
        <taxon>Flavobacteriales</taxon>
        <taxon>Flavobacteriaceae</taxon>
        <taxon>Oceanihabitans</taxon>
    </lineage>
</organism>
<accession>A0A368P3P1</accession>
<dbReference type="EMBL" id="QPIG01000007">
    <property type="protein sequence ID" value="RCU56379.1"/>
    <property type="molecule type" value="Genomic_DNA"/>
</dbReference>
<name>A0A368P3P1_9FLAO</name>
<protein>
    <submittedName>
        <fullName evidence="1">Uncharacterized protein</fullName>
    </submittedName>
</protein>
<dbReference type="AlphaFoldDB" id="A0A368P3P1"/>
<dbReference type="Proteomes" id="UP000252249">
    <property type="component" value="Unassembled WGS sequence"/>
</dbReference>
<sequence length="232" mass="27323">MFVTSDFPAENPRKQTTQLILYKTVVPHMRKRNLTFIIGVLLIVFHSQIFAQETEMEKKISELFFGLNLNQKPSEIVKESDFEFEYGWTSVIADFKDYSYTTEFKKHPTIKSEIKEGTFSIGFGSHDEKYGIFGLSLVIRFSNEYDQIDEYEKLKTEFEKYSSKTIIETTQNEDYEVKSEVVVYQKEKNSEIPKISFYFDQSDKNDFPIVITFSTSWKMDELKKLIEQQNGN</sequence>
<keyword evidence="2" id="KW-1185">Reference proteome</keyword>
<gene>
    <name evidence="1" type="ORF">DU428_13030</name>
</gene>
<evidence type="ECO:0000313" key="1">
    <source>
        <dbReference type="EMBL" id="RCU56379.1"/>
    </source>
</evidence>
<evidence type="ECO:0000313" key="2">
    <source>
        <dbReference type="Proteomes" id="UP000252249"/>
    </source>
</evidence>